<gene>
    <name evidence="1" type="ORF">PUN28_011067</name>
</gene>
<evidence type="ECO:0000313" key="2">
    <source>
        <dbReference type="Proteomes" id="UP001430953"/>
    </source>
</evidence>
<accession>A0AAW2FMF7</accession>
<evidence type="ECO:0000313" key="1">
    <source>
        <dbReference type="EMBL" id="KAL0115946.1"/>
    </source>
</evidence>
<sequence length="119" mass="13707">MDKILGSRVQGGWVVGCRWKDSTPKKKKKEKKIINKERGRLKNISDTCDATKTEQKLIIGRGIEKSESSILRRPIFVTNVFIFLSFITRCIKEQRQATRFIPPVRDILVSVSGMFRVLI</sequence>
<comment type="caution">
    <text evidence="1">The sequence shown here is derived from an EMBL/GenBank/DDBJ whole genome shotgun (WGS) entry which is preliminary data.</text>
</comment>
<proteinExistence type="predicted"/>
<dbReference type="Proteomes" id="UP001430953">
    <property type="component" value="Unassembled WGS sequence"/>
</dbReference>
<protein>
    <submittedName>
        <fullName evidence="1">Uncharacterized protein</fullName>
    </submittedName>
</protein>
<dbReference type="AlphaFoldDB" id="A0AAW2FMF7"/>
<organism evidence="1 2">
    <name type="scientific">Cardiocondyla obscurior</name>
    <dbReference type="NCBI Taxonomy" id="286306"/>
    <lineage>
        <taxon>Eukaryota</taxon>
        <taxon>Metazoa</taxon>
        <taxon>Ecdysozoa</taxon>
        <taxon>Arthropoda</taxon>
        <taxon>Hexapoda</taxon>
        <taxon>Insecta</taxon>
        <taxon>Pterygota</taxon>
        <taxon>Neoptera</taxon>
        <taxon>Endopterygota</taxon>
        <taxon>Hymenoptera</taxon>
        <taxon>Apocrita</taxon>
        <taxon>Aculeata</taxon>
        <taxon>Formicoidea</taxon>
        <taxon>Formicidae</taxon>
        <taxon>Myrmicinae</taxon>
        <taxon>Cardiocondyla</taxon>
    </lineage>
</organism>
<name>A0AAW2FMF7_9HYME</name>
<keyword evidence="2" id="KW-1185">Reference proteome</keyword>
<reference evidence="1 2" key="1">
    <citation type="submission" date="2023-03" db="EMBL/GenBank/DDBJ databases">
        <title>High recombination rates correlate with genetic variation in Cardiocondyla obscurior ants.</title>
        <authorList>
            <person name="Errbii M."/>
        </authorList>
    </citation>
    <scope>NUCLEOTIDE SEQUENCE [LARGE SCALE GENOMIC DNA]</scope>
    <source>
        <strain evidence="1">Alpha-2009</strain>
        <tissue evidence="1">Whole body</tissue>
    </source>
</reference>
<dbReference type="EMBL" id="JADYXP020000010">
    <property type="protein sequence ID" value="KAL0115946.1"/>
    <property type="molecule type" value="Genomic_DNA"/>
</dbReference>